<evidence type="ECO:0000313" key="2">
    <source>
        <dbReference type="EMBL" id="MBD1601922.1"/>
    </source>
</evidence>
<accession>A0ABR7Z912</accession>
<dbReference type="Proteomes" id="UP000805841">
    <property type="component" value="Unassembled WGS sequence"/>
</dbReference>
<reference evidence="2 3" key="1">
    <citation type="journal article" date="2020" name="Insects">
        <title>Bacteria Belonging to Pseudomonas typographi sp. nov. from the Bark Beetle Ips typographus Have Genomic Potential to Aid in the Host Ecology.</title>
        <authorList>
            <person name="Peral-Aranega E."/>
            <person name="Saati-Santamaria Z."/>
            <person name="Kolarik M."/>
            <person name="Rivas R."/>
            <person name="Garcia-Fraile P."/>
        </authorList>
    </citation>
    <scope>NUCLEOTIDE SEQUENCE [LARGE SCALE GENOMIC DNA]</scope>
    <source>
        <strain evidence="2 3">CA3A</strain>
    </source>
</reference>
<protein>
    <recommendedName>
        <fullName evidence="4">Type III effector protein</fullName>
    </recommendedName>
</protein>
<feature type="region of interest" description="Disordered" evidence="1">
    <location>
        <begin position="1812"/>
        <end position="1863"/>
    </location>
</feature>
<evidence type="ECO:0000256" key="1">
    <source>
        <dbReference type="SAM" id="MobiDB-lite"/>
    </source>
</evidence>
<name>A0ABR7Z912_9PSED</name>
<evidence type="ECO:0008006" key="4">
    <source>
        <dbReference type="Google" id="ProtNLM"/>
    </source>
</evidence>
<comment type="caution">
    <text evidence="2">The sequence shown here is derived from an EMBL/GenBank/DDBJ whole genome shotgun (WGS) entry which is preliminary data.</text>
</comment>
<organism evidence="2 3">
    <name type="scientific">Pseudomonas typographi</name>
    <dbReference type="NCBI Taxonomy" id="2715964"/>
    <lineage>
        <taxon>Bacteria</taxon>
        <taxon>Pseudomonadati</taxon>
        <taxon>Pseudomonadota</taxon>
        <taxon>Gammaproteobacteria</taxon>
        <taxon>Pseudomonadales</taxon>
        <taxon>Pseudomonadaceae</taxon>
        <taxon>Pseudomonas</taxon>
    </lineage>
</organism>
<keyword evidence="3" id="KW-1185">Reference proteome</keyword>
<dbReference type="EMBL" id="JAAOCA010000045">
    <property type="protein sequence ID" value="MBD1601922.1"/>
    <property type="molecule type" value="Genomic_DNA"/>
</dbReference>
<sequence>MNHCAAALSALARDVYQGRLRLSGAEPQHLANLANAWAKCAEQPDCAQALASLARGVHQGRLRLGGAEPQALANLANAWAKCAKQADCAQALASLARDLHQGRLRLGGAEPQHLANLANAWAKCPGHADCAEALAGLARDLHQGRLRLAGAEPQNLANLANAWAKCTEQPDCAQALASLARGVHQGQYPLANAEPQHLANLANAWAKCAEQPDCAQALASLARDVHQGHHRLAGAKPHELANLTNAWGKCPRHPDCAQALASLARGVHQGHYHLGSAKPQDLANLANAWAKCTEQADCALALAGLARGVHQGQYRLAGAEPQHLANLANAWAKCTEQPDCAEALASLARDVHQGRLRLAGAEPQASANLANAWAKCTEQPDCARALASLARDVHQGRLRLAGAEPQHLANLANAWAKCPEHADCALALAGLARGVHQGRLRLAGAEPQHLANLANAWAKCPEHADCALALASLGRDMHQGRLRLAGAEPQHLANLANAWAKCARQPDCAEALASLAREVYQGRQPLAGAESQALANLANAWAKCAGHPDCRAAIDYIAAQALGGDGPAFADADIRHVSLLAHALSRNALVASAADGEGDIASRSHQHLTDLTLRLEETPATFATAETQSLALLLRALGQAGLRDERRRLVPSMLERLGQLHSQARPFASVTLETFGHLCIGLRPLALQNLRKQRTLRGEVLQALDRLQPFIARALAQQSASTADIRQSLLPAVSTRYVLETYSVVAHTLRPRNLPRAQDGRHTGKALAERRQALSHWLKAEEARLRPLFEGSVDVSLWDLQARLRAPGTSSAGTLDRLVAERASAWQAKQPASVFDVRQALAAMDHPPHTPSGQMGLYRPARIDVRGKPLGQPGDERYYVLTHLTHGKLPFAVVELGNAPSLSVLERPITFNDQTWRSDVVGGSRMKKGQLRTQQLMKAEGERPGGPQLLALRLSETLPGSAYDDLARSLMPAREDFFRFQRMFLSSPPQGIPGLKPQDHVLEGTFRIGILPDRAGQHSFRFNDAQGRPIALQPHDGCGFVRQSLLARMPACQMAWGHGAGGKPAQPLPPYAAREPGHLPGQALQHYPLSDAVATEVREQLGRQLADRPMEHERLFRAVTTGLIQGLTAIAVPSADGRVHLSSTKAADFLRHGGGVLIGRSPYDKPNLRPFTANQVATAEQNDPTATFLDRCTTLQYSYVGDQAQPDGGNTALFASKGLMVGIPDDLWPQAFSNTDIVMSAQDIKTHSAWKAGKQRVEEDTLTRSRGLLVANEILMPGSLIAMPRAEQQRLDGDFDGDTVLIVAGRPKLFEHVRLFDAQMPRPPVLKPAKTHSTPFDANDDHYQHGRSEEILPVYAGVLEHFSMLQTRYLAQPQTTRDTIAARMLYGAFEGLPKGWKRQARAALEGDTITPQHIEALHQALLEQQRKAPARRAPARAMEAELLRQLEALHTPQASGMAVEHARPLPVLPGTDEIAGMAALREEYPAATTPAERIRVLLSYYPERQLSSRVGYECPDDAQQCLQNLLSLGIKAGTDAYKSQTGVYPFSVLGRRLDRLLRTQGPVVEVPYTKGTARRLANKRFDADKARRELANNPTLAAAVMRAALDVPAVQQALHEQKPDMGPGASDRQQARMLATELEARAGVHYPRVAQTLEQALKTAGGGMLFDRNQEHKGRESMLDKILRRQQAQPTNSMLQAASNVNDALRFYVQLDERDFVRQYRAIIDALDKGDTRRLRTRNCFTLGANARYKGINVTRCMTANGETVPFEIQFHTPQSRTVKHQTHAIYKDAQRRQLRGSQNERIEELEETMRQRWRNVPAPPQVQSIGNSGGDWPEGGLWNALTGTALPDEPLDEEDEAQDEDE</sequence>
<dbReference type="RefSeq" id="WP_190426032.1">
    <property type="nucleotide sequence ID" value="NZ_JAAOCA010000045.1"/>
</dbReference>
<evidence type="ECO:0000313" key="3">
    <source>
        <dbReference type="Proteomes" id="UP000805841"/>
    </source>
</evidence>
<gene>
    <name evidence="2" type="ORF">HAQ05_24920</name>
</gene>
<feature type="compositionally biased region" description="Acidic residues" evidence="1">
    <location>
        <begin position="1850"/>
        <end position="1863"/>
    </location>
</feature>
<proteinExistence type="predicted"/>